<dbReference type="Pfam" id="PF00083">
    <property type="entry name" value="Sugar_tr"/>
    <property type="match status" value="1"/>
</dbReference>
<dbReference type="InterPro" id="IPR020846">
    <property type="entry name" value="MFS_dom"/>
</dbReference>
<dbReference type="GO" id="GO:0005886">
    <property type="term" value="C:plasma membrane"/>
    <property type="evidence" value="ECO:0007669"/>
    <property type="project" value="TreeGrafter"/>
</dbReference>
<dbReference type="GO" id="GO:0046943">
    <property type="term" value="F:carboxylic acid transmembrane transporter activity"/>
    <property type="evidence" value="ECO:0007669"/>
    <property type="project" value="TreeGrafter"/>
</dbReference>
<evidence type="ECO:0000259" key="6">
    <source>
        <dbReference type="PROSITE" id="PS50850"/>
    </source>
</evidence>
<dbReference type="Proteomes" id="UP001146120">
    <property type="component" value="Unassembled WGS sequence"/>
</dbReference>
<comment type="caution">
    <text evidence="7">The sequence shown here is derived from an EMBL/GenBank/DDBJ whole genome shotgun (WGS) entry which is preliminary data.</text>
</comment>
<dbReference type="AlphaFoldDB" id="A0AAV2YF89"/>
<evidence type="ECO:0000256" key="1">
    <source>
        <dbReference type="ARBA" id="ARBA00004141"/>
    </source>
</evidence>
<feature type="non-terminal residue" evidence="7">
    <location>
        <position position="1"/>
    </location>
</feature>
<evidence type="ECO:0000256" key="2">
    <source>
        <dbReference type="ARBA" id="ARBA00022692"/>
    </source>
</evidence>
<keyword evidence="8" id="KW-1185">Reference proteome</keyword>
<comment type="subcellular location">
    <subcellularLocation>
        <location evidence="1">Membrane</location>
        <topology evidence="1">Multi-pass membrane protein</topology>
    </subcellularLocation>
</comment>
<dbReference type="PANTHER" id="PTHR23508:SF10">
    <property type="entry name" value="CARBOXYLIC ACID TRANSPORTER PROTEIN HOMOLOG"/>
    <property type="match status" value="1"/>
</dbReference>
<organism evidence="7 8">
    <name type="scientific">Lagenidium giganteum</name>
    <dbReference type="NCBI Taxonomy" id="4803"/>
    <lineage>
        <taxon>Eukaryota</taxon>
        <taxon>Sar</taxon>
        <taxon>Stramenopiles</taxon>
        <taxon>Oomycota</taxon>
        <taxon>Peronosporomycetes</taxon>
        <taxon>Pythiales</taxon>
        <taxon>Pythiaceae</taxon>
    </lineage>
</organism>
<dbReference type="PANTHER" id="PTHR23508">
    <property type="entry name" value="CARBOXYLIC ACID TRANSPORTER PROTEIN HOMOLOG"/>
    <property type="match status" value="1"/>
</dbReference>
<keyword evidence="4 5" id="KW-0472">Membrane</keyword>
<proteinExistence type="predicted"/>
<evidence type="ECO:0000256" key="5">
    <source>
        <dbReference type="SAM" id="Phobius"/>
    </source>
</evidence>
<evidence type="ECO:0000313" key="7">
    <source>
        <dbReference type="EMBL" id="DAZ92880.1"/>
    </source>
</evidence>
<feature type="transmembrane region" description="Helical" evidence="5">
    <location>
        <begin position="110"/>
        <end position="130"/>
    </location>
</feature>
<protein>
    <recommendedName>
        <fullName evidence="6">Major facilitator superfamily (MFS) profile domain-containing protein</fullName>
    </recommendedName>
</protein>
<feature type="domain" description="Major facilitator superfamily (MFS) profile" evidence="6">
    <location>
        <begin position="69"/>
        <end position="171"/>
    </location>
</feature>
<reference evidence="7" key="2">
    <citation type="journal article" date="2023" name="Microbiol Resour">
        <title>Decontamination and Annotation of the Draft Genome Sequence of the Oomycete Lagenidium giganteum ARSEF 373.</title>
        <authorList>
            <person name="Morgan W.R."/>
            <person name="Tartar A."/>
        </authorList>
    </citation>
    <scope>NUCLEOTIDE SEQUENCE</scope>
    <source>
        <strain evidence="7">ARSEF 373</strain>
    </source>
</reference>
<evidence type="ECO:0000313" key="8">
    <source>
        <dbReference type="Proteomes" id="UP001146120"/>
    </source>
</evidence>
<feature type="non-terminal residue" evidence="7">
    <location>
        <position position="171"/>
    </location>
</feature>
<dbReference type="Gene3D" id="1.20.1250.20">
    <property type="entry name" value="MFS general substrate transporter like domains"/>
    <property type="match status" value="1"/>
</dbReference>
<reference evidence="7" key="1">
    <citation type="submission" date="2022-11" db="EMBL/GenBank/DDBJ databases">
        <authorList>
            <person name="Morgan W.R."/>
            <person name="Tartar A."/>
        </authorList>
    </citation>
    <scope>NUCLEOTIDE SEQUENCE</scope>
    <source>
        <strain evidence="7">ARSEF 373</strain>
    </source>
</reference>
<dbReference type="EMBL" id="DAKRPA010000371">
    <property type="protein sequence ID" value="DAZ92880.1"/>
    <property type="molecule type" value="Genomic_DNA"/>
</dbReference>
<feature type="transmembrane region" description="Helical" evidence="5">
    <location>
        <begin position="137"/>
        <end position="158"/>
    </location>
</feature>
<sequence length="171" mass="18746">ASQCEALRRIACHRGRSWTAATCDLEQTILCWLLLALALLRRCSSSSLLDFLLPAHARTKSQTSPKMNKFLIRGLGFFNDAYDLFVMNIINIVLTEQYTKHVYTANMKSAVSAAALIGAVIGQLLFGYLGDMFGRRVNMIATCVLLIFGGILCTVAYGGSAEGTLWFLVIA</sequence>
<accession>A0AAV2YF89</accession>
<name>A0AAV2YF89_9STRA</name>
<gene>
    <name evidence="7" type="ORF">N0F65_011583</name>
</gene>
<evidence type="ECO:0000256" key="3">
    <source>
        <dbReference type="ARBA" id="ARBA00022989"/>
    </source>
</evidence>
<keyword evidence="2 5" id="KW-0812">Transmembrane</keyword>
<dbReference type="SUPFAM" id="SSF103473">
    <property type="entry name" value="MFS general substrate transporter"/>
    <property type="match status" value="1"/>
</dbReference>
<feature type="transmembrane region" description="Helical" evidence="5">
    <location>
        <begin position="70"/>
        <end position="90"/>
    </location>
</feature>
<dbReference type="InterPro" id="IPR005828">
    <property type="entry name" value="MFS_sugar_transport-like"/>
</dbReference>
<keyword evidence="3 5" id="KW-1133">Transmembrane helix</keyword>
<dbReference type="InterPro" id="IPR036259">
    <property type="entry name" value="MFS_trans_sf"/>
</dbReference>
<dbReference type="PROSITE" id="PS50850">
    <property type="entry name" value="MFS"/>
    <property type="match status" value="1"/>
</dbReference>
<evidence type="ECO:0000256" key="4">
    <source>
        <dbReference type="ARBA" id="ARBA00023136"/>
    </source>
</evidence>